<protein>
    <submittedName>
        <fullName evidence="3">Uncharacterized protein</fullName>
    </submittedName>
</protein>
<gene>
    <name evidence="3" type="ORF">DFJ65_1305</name>
</gene>
<organism evidence="3 4">
    <name type="scientific">Calidifontibacter indicus</name>
    <dbReference type="NCBI Taxonomy" id="419650"/>
    <lineage>
        <taxon>Bacteria</taxon>
        <taxon>Bacillati</taxon>
        <taxon>Actinomycetota</taxon>
        <taxon>Actinomycetes</taxon>
        <taxon>Micrococcales</taxon>
        <taxon>Dermacoccaceae</taxon>
        <taxon>Calidifontibacter</taxon>
    </lineage>
</organism>
<dbReference type="OrthoDB" id="5149263at2"/>
<feature type="compositionally biased region" description="Low complexity" evidence="1">
    <location>
        <begin position="58"/>
        <end position="72"/>
    </location>
</feature>
<keyword evidence="2" id="KW-0472">Membrane</keyword>
<feature type="region of interest" description="Disordered" evidence="1">
    <location>
        <begin position="45"/>
        <end position="79"/>
    </location>
</feature>
<reference evidence="3 4" key="1">
    <citation type="submission" date="2018-08" db="EMBL/GenBank/DDBJ databases">
        <title>Sequencing the genomes of 1000 actinobacteria strains.</title>
        <authorList>
            <person name="Klenk H.-P."/>
        </authorList>
    </citation>
    <scope>NUCLEOTIDE SEQUENCE [LARGE SCALE GENOMIC DNA]</scope>
    <source>
        <strain evidence="3 4">DSM 22967</strain>
    </source>
</reference>
<comment type="caution">
    <text evidence="3">The sequence shown here is derived from an EMBL/GenBank/DDBJ whole genome shotgun (WGS) entry which is preliminary data.</text>
</comment>
<name>A0A3D9UZQ5_9MICO</name>
<keyword evidence="2" id="KW-1133">Transmembrane helix</keyword>
<dbReference type="RefSeq" id="WP_115922311.1">
    <property type="nucleotide sequence ID" value="NZ_QTUA01000001.1"/>
</dbReference>
<dbReference type="AlphaFoldDB" id="A0A3D9UZQ5"/>
<evidence type="ECO:0000313" key="4">
    <source>
        <dbReference type="Proteomes" id="UP000256253"/>
    </source>
</evidence>
<evidence type="ECO:0000256" key="1">
    <source>
        <dbReference type="SAM" id="MobiDB-lite"/>
    </source>
</evidence>
<keyword evidence="2" id="KW-0812">Transmembrane</keyword>
<sequence length="79" mass="8545">MIAAEPATNVTAGLPGFLVLFFVALACWFLYRSMNRHLRKVRYQAGDLTSNQRAEQRTNGADGADSAAGADTGNDRPND</sequence>
<dbReference type="EMBL" id="QTUA01000001">
    <property type="protein sequence ID" value="REF30301.1"/>
    <property type="molecule type" value="Genomic_DNA"/>
</dbReference>
<proteinExistence type="predicted"/>
<accession>A0A3D9UZQ5</accession>
<evidence type="ECO:0000256" key="2">
    <source>
        <dbReference type="SAM" id="Phobius"/>
    </source>
</evidence>
<feature type="transmembrane region" description="Helical" evidence="2">
    <location>
        <begin position="12"/>
        <end position="31"/>
    </location>
</feature>
<evidence type="ECO:0000313" key="3">
    <source>
        <dbReference type="EMBL" id="REF30301.1"/>
    </source>
</evidence>
<dbReference type="Proteomes" id="UP000256253">
    <property type="component" value="Unassembled WGS sequence"/>
</dbReference>
<keyword evidence="4" id="KW-1185">Reference proteome</keyword>